<dbReference type="RefSeq" id="WP_136346837.1">
    <property type="nucleotide sequence ID" value="NZ_SSOC01000001.1"/>
</dbReference>
<evidence type="ECO:0000313" key="3">
    <source>
        <dbReference type="Proteomes" id="UP000308430"/>
    </source>
</evidence>
<name>A0A4S4B406_9RHOO</name>
<keyword evidence="3" id="KW-1185">Reference proteome</keyword>
<accession>A0A4S4B406</accession>
<feature type="chain" id="PRO_5020666136" evidence="1">
    <location>
        <begin position="27"/>
        <end position="198"/>
    </location>
</feature>
<evidence type="ECO:0000256" key="1">
    <source>
        <dbReference type="SAM" id="SignalP"/>
    </source>
</evidence>
<proteinExistence type="predicted"/>
<gene>
    <name evidence="2" type="ORF">E6C76_03420</name>
</gene>
<feature type="signal peptide" evidence="1">
    <location>
        <begin position="1"/>
        <end position="26"/>
    </location>
</feature>
<evidence type="ECO:0000313" key="2">
    <source>
        <dbReference type="EMBL" id="THF67428.1"/>
    </source>
</evidence>
<dbReference type="Proteomes" id="UP000308430">
    <property type="component" value="Unassembled WGS sequence"/>
</dbReference>
<comment type="caution">
    <text evidence="2">The sequence shown here is derived from an EMBL/GenBank/DDBJ whole genome shotgun (WGS) entry which is preliminary data.</text>
</comment>
<sequence>MPRRGSWPPLLGLYAAALAGATVADAPPPAISLHARGIGPLALGAPLRIAAARTAVLVPSAALIGPGCDEREQNSVLLRIAGIPSTVMAMAGGDGRIEEIIALPASGAAYSLPASACRELGERYADALRTTLGVYRPLPPRANPASEEYRLKFDHGAEVVARWFAGGGTCDLALHFGGRTASSPAGASGTSGVPSSGL</sequence>
<keyword evidence="1" id="KW-0732">Signal</keyword>
<dbReference type="AlphaFoldDB" id="A0A4S4B406"/>
<reference evidence="2 3" key="1">
    <citation type="submission" date="2019-04" db="EMBL/GenBank/DDBJ databases">
        <title>Azoarcus nasutitermitis sp. nov. isolated from termite nest.</title>
        <authorList>
            <person name="Lin S.-Y."/>
            <person name="Hameed A."/>
            <person name="Hsu Y.-H."/>
            <person name="Young C.-C."/>
        </authorList>
    </citation>
    <scope>NUCLEOTIDE SEQUENCE [LARGE SCALE GENOMIC DNA]</scope>
    <source>
        <strain evidence="2 3">CC-YHH838</strain>
    </source>
</reference>
<dbReference type="EMBL" id="SSOC01000001">
    <property type="protein sequence ID" value="THF67428.1"/>
    <property type="molecule type" value="Genomic_DNA"/>
</dbReference>
<organism evidence="2 3">
    <name type="scientific">Pseudothauera nasutitermitis</name>
    <dbReference type="NCBI Taxonomy" id="2565930"/>
    <lineage>
        <taxon>Bacteria</taxon>
        <taxon>Pseudomonadati</taxon>
        <taxon>Pseudomonadota</taxon>
        <taxon>Betaproteobacteria</taxon>
        <taxon>Rhodocyclales</taxon>
        <taxon>Zoogloeaceae</taxon>
        <taxon>Pseudothauera</taxon>
    </lineage>
</organism>
<dbReference type="OrthoDB" id="8526745at2"/>
<protein>
    <submittedName>
        <fullName evidence="2">Uncharacterized protein</fullName>
    </submittedName>
</protein>